<dbReference type="AlphaFoldDB" id="A0A067QR09"/>
<dbReference type="InParanoid" id="A0A067QR09"/>
<protein>
    <submittedName>
        <fullName evidence="1">Uncharacterized protein</fullName>
    </submittedName>
</protein>
<reference evidence="1 2" key="1">
    <citation type="journal article" date="2014" name="Nat. Commun.">
        <title>Molecular traces of alternative social organization in a termite genome.</title>
        <authorList>
            <person name="Terrapon N."/>
            <person name="Li C."/>
            <person name="Robertson H.M."/>
            <person name="Ji L."/>
            <person name="Meng X."/>
            <person name="Booth W."/>
            <person name="Chen Z."/>
            <person name="Childers C.P."/>
            <person name="Glastad K.M."/>
            <person name="Gokhale K."/>
            <person name="Gowin J."/>
            <person name="Gronenberg W."/>
            <person name="Hermansen R.A."/>
            <person name="Hu H."/>
            <person name="Hunt B.G."/>
            <person name="Huylmans A.K."/>
            <person name="Khalil S.M."/>
            <person name="Mitchell R.D."/>
            <person name="Munoz-Torres M.C."/>
            <person name="Mustard J.A."/>
            <person name="Pan H."/>
            <person name="Reese J.T."/>
            <person name="Scharf M.E."/>
            <person name="Sun F."/>
            <person name="Vogel H."/>
            <person name="Xiao J."/>
            <person name="Yang W."/>
            <person name="Yang Z."/>
            <person name="Yang Z."/>
            <person name="Zhou J."/>
            <person name="Zhu J."/>
            <person name="Brent C.S."/>
            <person name="Elsik C.G."/>
            <person name="Goodisman M.A."/>
            <person name="Liberles D.A."/>
            <person name="Roe R.M."/>
            <person name="Vargo E.L."/>
            <person name="Vilcinskas A."/>
            <person name="Wang J."/>
            <person name="Bornberg-Bauer E."/>
            <person name="Korb J."/>
            <person name="Zhang G."/>
            <person name="Liebig J."/>
        </authorList>
    </citation>
    <scope>NUCLEOTIDE SEQUENCE [LARGE SCALE GENOMIC DNA]</scope>
    <source>
        <tissue evidence="1">Whole organism</tissue>
    </source>
</reference>
<proteinExistence type="predicted"/>
<sequence>MECLYSPPEVIEYGFSFCDVGLSRDIAGGKSVIGFQRTPFFALELLPELPIELFLLTGINLGKLLNFPIKALLRLRLSLDSVRLEMDEMPGLTLSKLPLKNN</sequence>
<accession>A0A067QR09</accession>
<evidence type="ECO:0000313" key="1">
    <source>
        <dbReference type="EMBL" id="KDR11044.1"/>
    </source>
</evidence>
<evidence type="ECO:0000313" key="2">
    <source>
        <dbReference type="Proteomes" id="UP000027135"/>
    </source>
</evidence>
<organism evidence="1 2">
    <name type="scientific">Zootermopsis nevadensis</name>
    <name type="common">Dampwood termite</name>
    <dbReference type="NCBI Taxonomy" id="136037"/>
    <lineage>
        <taxon>Eukaryota</taxon>
        <taxon>Metazoa</taxon>
        <taxon>Ecdysozoa</taxon>
        <taxon>Arthropoda</taxon>
        <taxon>Hexapoda</taxon>
        <taxon>Insecta</taxon>
        <taxon>Pterygota</taxon>
        <taxon>Neoptera</taxon>
        <taxon>Polyneoptera</taxon>
        <taxon>Dictyoptera</taxon>
        <taxon>Blattodea</taxon>
        <taxon>Blattoidea</taxon>
        <taxon>Termitoidae</taxon>
        <taxon>Termopsidae</taxon>
        <taxon>Zootermopsis</taxon>
    </lineage>
</organism>
<keyword evidence="2" id="KW-1185">Reference proteome</keyword>
<gene>
    <name evidence="1" type="ORF">L798_14628</name>
</gene>
<dbReference type="EMBL" id="KK853123">
    <property type="protein sequence ID" value="KDR11044.1"/>
    <property type="molecule type" value="Genomic_DNA"/>
</dbReference>
<dbReference type="Proteomes" id="UP000027135">
    <property type="component" value="Unassembled WGS sequence"/>
</dbReference>
<name>A0A067QR09_ZOONE</name>